<reference evidence="3" key="1">
    <citation type="submission" date="2016-10" db="EMBL/GenBank/DDBJ databases">
        <authorList>
            <person name="See-Too W.S."/>
        </authorList>
    </citation>
    <scope>NUCLEOTIDE SEQUENCE</scope>
    <source>
        <strain evidence="3">DSM 22276</strain>
    </source>
</reference>
<feature type="compositionally biased region" description="Polar residues" evidence="1">
    <location>
        <begin position="34"/>
        <end position="46"/>
    </location>
</feature>
<organism evidence="3 4">
    <name type="scientific">Planococcus donghaensis</name>
    <dbReference type="NCBI Taxonomy" id="414778"/>
    <lineage>
        <taxon>Bacteria</taxon>
        <taxon>Bacillati</taxon>
        <taxon>Bacillota</taxon>
        <taxon>Bacilli</taxon>
        <taxon>Bacillales</taxon>
        <taxon>Caryophanaceae</taxon>
        <taxon>Planococcus</taxon>
    </lineage>
</organism>
<dbReference type="EMBL" id="CP016543">
    <property type="protein sequence ID" value="ANU24160.1"/>
    <property type="molecule type" value="Genomic_DNA"/>
</dbReference>
<keyword evidence="2" id="KW-0732">Signal</keyword>
<name>A0A1C7EJW1_9BACL</name>
<keyword evidence="4" id="KW-1185">Reference proteome</keyword>
<evidence type="ECO:0000313" key="3">
    <source>
        <dbReference type="EMBL" id="ANU24160.1"/>
    </source>
</evidence>
<feature type="compositionally biased region" description="Basic and acidic residues" evidence="1">
    <location>
        <begin position="48"/>
        <end position="57"/>
    </location>
</feature>
<evidence type="ECO:0000256" key="2">
    <source>
        <dbReference type="SAM" id="SignalP"/>
    </source>
</evidence>
<feature type="chain" id="PRO_5008885392" evidence="2">
    <location>
        <begin position="29"/>
        <end position="282"/>
    </location>
</feature>
<feature type="region of interest" description="Disordered" evidence="1">
    <location>
        <begin position="34"/>
        <end position="66"/>
    </location>
</feature>
<feature type="compositionally biased region" description="Basic and acidic residues" evidence="1">
    <location>
        <begin position="255"/>
        <end position="273"/>
    </location>
</feature>
<accession>A0A1C7EJW1</accession>
<dbReference type="KEGG" id="pdg:BCM40_12715"/>
<dbReference type="InterPro" id="IPR011992">
    <property type="entry name" value="EF-hand-dom_pair"/>
</dbReference>
<protein>
    <submittedName>
        <fullName evidence="3">Uncharacterized protein</fullName>
    </submittedName>
</protein>
<evidence type="ECO:0000313" key="4">
    <source>
        <dbReference type="Proteomes" id="UP000092495"/>
    </source>
</evidence>
<dbReference type="SUPFAM" id="SSF47473">
    <property type="entry name" value="EF-hand"/>
    <property type="match status" value="1"/>
</dbReference>
<dbReference type="OrthoDB" id="2963828at2"/>
<feature type="compositionally biased region" description="Basic and acidic residues" evidence="1">
    <location>
        <begin position="236"/>
        <end position="245"/>
    </location>
</feature>
<feature type="region of interest" description="Disordered" evidence="1">
    <location>
        <begin position="236"/>
        <end position="282"/>
    </location>
</feature>
<dbReference type="AlphaFoldDB" id="A0A1C7EJW1"/>
<feature type="signal peptide" evidence="2">
    <location>
        <begin position="1"/>
        <end position="28"/>
    </location>
</feature>
<proteinExistence type="predicted"/>
<dbReference type="RefSeq" id="WP_065527127.1">
    <property type="nucleotide sequence ID" value="NZ_CP016543.2"/>
</dbReference>
<evidence type="ECO:0000256" key="1">
    <source>
        <dbReference type="SAM" id="MobiDB-lite"/>
    </source>
</evidence>
<gene>
    <name evidence="3" type="ORF">BCM40_12715</name>
</gene>
<sequence>MNKKLSLLLATSALSIGVVGSAVGPVFASETTDTLTENATEQSATALSKDKEERRSPFADLDDETKDQAKAILDELQDDTITKEEAQTQLEALGIEVPEMGERQGKGNRHGNPFADLDEETQTQAKAIMDELKDGTLTNEEAQAQLEALGIDAPEMGERQGKGNRHGNPFADLDEETQTQAKAIMDELKDGTLTKEEAQAQLEALGIEVPELKGDRFADLDEETRTQVEAILDQVKEGTLTKEEAQTQLEALDVELPKQRGGAKEHRGERDNTNDESSDESL</sequence>
<dbReference type="STRING" id="414778.BCM40_12715"/>
<dbReference type="Proteomes" id="UP000092495">
    <property type="component" value="Chromosome"/>
</dbReference>